<evidence type="ECO:0000313" key="1">
    <source>
        <dbReference type="EMBL" id="TCK21178.1"/>
    </source>
</evidence>
<accession>A0A4R1HHG4</accession>
<evidence type="ECO:0000313" key="2">
    <source>
        <dbReference type="Proteomes" id="UP000295560"/>
    </source>
</evidence>
<proteinExistence type="predicted"/>
<dbReference type="EMBL" id="SMFZ01000002">
    <property type="protein sequence ID" value="TCK21178.1"/>
    <property type="molecule type" value="Genomic_DNA"/>
</dbReference>
<comment type="caution">
    <text evidence="1">The sequence shown here is derived from an EMBL/GenBank/DDBJ whole genome shotgun (WGS) entry which is preliminary data.</text>
</comment>
<dbReference type="Proteomes" id="UP000295560">
    <property type="component" value="Unassembled WGS sequence"/>
</dbReference>
<organism evidence="1 2">
    <name type="scientific">Pseudonocardia endophytica</name>
    <dbReference type="NCBI Taxonomy" id="401976"/>
    <lineage>
        <taxon>Bacteria</taxon>
        <taxon>Bacillati</taxon>
        <taxon>Actinomycetota</taxon>
        <taxon>Actinomycetes</taxon>
        <taxon>Pseudonocardiales</taxon>
        <taxon>Pseudonocardiaceae</taxon>
        <taxon>Pseudonocardia</taxon>
    </lineage>
</organism>
<keyword evidence="2" id="KW-1185">Reference proteome</keyword>
<gene>
    <name evidence="1" type="ORF">EV378_5157</name>
</gene>
<protein>
    <submittedName>
        <fullName evidence="1">Uncharacterized protein</fullName>
    </submittedName>
</protein>
<reference evidence="1 2" key="1">
    <citation type="submission" date="2019-03" db="EMBL/GenBank/DDBJ databases">
        <title>Sequencing the genomes of 1000 actinobacteria strains.</title>
        <authorList>
            <person name="Klenk H.-P."/>
        </authorList>
    </citation>
    <scope>NUCLEOTIDE SEQUENCE [LARGE SCALE GENOMIC DNA]</scope>
    <source>
        <strain evidence="1 2">DSM 44969</strain>
    </source>
</reference>
<dbReference type="AlphaFoldDB" id="A0A4R1HHG4"/>
<sequence length="234" mass="25758">MVPQLPTPVYAGLLLRSVPAPVRRDAHVALGMLAPWGHVTPQLVQDTGGGVADHDLHVDGRLVQLPYRLSHPWPSSARTARQNRRAQTVLAAWMTRSDRAGTRQRAVRELFASDEPWTAPFVVALCGEYVYEIGADVLGFVCGDLVRRDDLRAAYARFLRDNPSFLAVLRRRAVSFRDLDHRWPHRDEPGRIYPQLAALDALGMLAYGGPVPVPEIEGPAPRHALMSTNGAGPG</sequence>
<name>A0A4R1HHG4_PSEEN</name>